<gene>
    <name evidence="1" type="ORF">NBR_LOCUS11851</name>
</gene>
<protein>
    <submittedName>
        <fullName evidence="3">Creatinase_N domain-containing protein</fullName>
    </submittedName>
</protein>
<dbReference type="WBParaSite" id="NBR_0001185001-mRNA-1">
    <property type="protein sequence ID" value="NBR_0001185001-mRNA-1"/>
    <property type="gene ID" value="NBR_0001185001"/>
</dbReference>
<organism evidence="3">
    <name type="scientific">Nippostrongylus brasiliensis</name>
    <name type="common">Rat hookworm</name>
    <dbReference type="NCBI Taxonomy" id="27835"/>
    <lineage>
        <taxon>Eukaryota</taxon>
        <taxon>Metazoa</taxon>
        <taxon>Ecdysozoa</taxon>
        <taxon>Nematoda</taxon>
        <taxon>Chromadorea</taxon>
        <taxon>Rhabditida</taxon>
        <taxon>Rhabditina</taxon>
        <taxon>Rhabditomorpha</taxon>
        <taxon>Strongyloidea</taxon>
        <taxon>Heligmosomidae</taxon>
        <taxon>Nippostrongylus</taxon>
    </lineage>
</organism>
<accession>A0A0N4Y6V9</accession>
<evidence type="ECO:0000313" key="2">
    <source>
        <dbReference type="Proteomes" id="UP000271162"/>
    </source>
</evidence>
<name>A0A0N4Y6V9_NIPBR</name>
<keyword evidence="2" id="KW-1185">Reference proteome</keyword>
<dbReference type="Proteomes" id="UP000271162">
    <property type="component" value="Unassembled WGS sequence"/>
</dbReference>
<evidence type="ECO:0000313" key="1">
    <source>
        <dbReference type="EMBL" id="VDL75440.1"/>
    </source>
</evidence>
<evidence type="ECO:0000313" key="3">
    <source>
        <dbReference type="WBParaSite" id="NBR_0001185001-mRNA-1"/>
    </source>
</evidence>
<proteinExistence type="predicted"/>
<dbReference type="EMBL" id="UYSL01020615">
    <property type="protein sequence ID" value="VDL75440.1"/>
    <property type="molecule type" value="Genomic_DNA"/>
</dbReference>
<reference evidence="1 2" key="2">
    <citation type="submission" date="2018-11" db="EMBL/GenBank/DDBJ databases">
        <authorList>
            <consortium name="Pathogen Informatics"/>
        </authorList>
    </citation>
    <scope>NUCLEOTIDE SEQUENCE [LARGE SCALE GENOMIC DNA]</scope>
</reference>
<dbReference type="AlphaFoldDB" id="A0A0N4Y6V9"/>
<reference evidence="3" key="1">
    <citation type="submission" date="2017-02" db="UniProtKB">
        <authorList>
            <consortium name="WormBaseParasite"/>
        </authorList>
    </citation>
    <scope>IDENTIFICATION</scope>
</reference>
<sequence length="58" mass="6433">MTTSLTQSRERVRRSLLTHFGRETIVVCSPHQLIFSITGGADFCSYARGGFACHAFVI</sequence>